<evidence type="ECO:0000313" key="1">
    <source>
        <dbReference type="EMBL" id="CAF1131353.1"/>
    </source>
</evidence>
<accession>A0A814RAM4</accession>
<gene>
    <name evidence="1" type="ORF">GPM918_LOCUS20210</name>
    <name evidence="2" type="ORF">SRO942_LOCUS20207</name>
</gene>
<proteinExistence type="predicted"/>
<dbReference type="Proteomes" id="UP000663829">
    <property type="component" value="Unassembled WGS sequence"/>
</dbReference>
<protein>
    <submittedName>
        <fullName evidence="1">Uncharacterized protein</fullName>
    </submittedName>
</protein>
<name>A0A814RAM4_9BILA</name>
<evidence type="ECO:0000313" key="3">
    <source>
        <dbReference type="Proteomes" id="UP000663829"/>
    </source>
</evidence>
<evidence type="ECO:0000313" key="2">
    <source>
        <dbReference type="EMBL" id="CAF3895097.1"/>
    </source>
</evidence>
<comment type="caution">
    <text evidence="1">The sequence shown here is derived from an EMBL/GenBank/DDBJ whole genome shotgun (WGS) entry which is preliminary data.</text>
</comment>
<dbReference type="OrthoDB" id="10017536at2759"/>
<reference evidence="1" key="1">
    <citation type="submission" date="2021-02" db="EMBL/GenBank/DDBJ databases">
        <authorList>
            <person name="Nowell W R."/>
        </authorList>
    </citation>
    <scope>NUCLEOTIDE SEQUENCE</scope>
</reference>
<dbReference type="EMBL" id="CAJNOQ010006332">
    <property type="protein sequence ID" value="CAF1131353.1"/>
    <property type="molecule type" value="Genomic_DNA"/>
</dbReference>
<sequence length="172" mass="19956">MRRLIANLFALPLVPIDQIGPLSADTHDLVPADMTAIQKMFDYVCETYIEENDFTQKFWNLYDQFDLGPKTNNAVEGYHRKQNSRVPAHPNIYRWIEQICKEEDYARCRGILEVGSGVTSKKRRKEDEDADFDLCVAKTALAIGEIEFEDYLHQVRRVAYKYIFEVGGKKDV</sequence>
<dbReference type="Proteomes" id="UP000681722">
    <property type="component" value="Unassembled WGS sequence"/>
</dbReference>
<dbReference type="AlphaFoldDB" id="A0A814RAM4"/>
<keyword evidence="3" id="KW-1185">Reference proteome</keyword>
<organism evidence="1 3">
    <name type="scientific">Didymodactylos carnosus</name>
    <dbReference type="NCBI Taxonomy" id="1234261"/>
    <lineage>
        <taxon>Eukaryota</taxon>
        <taxon>Metazoa</taxon>
        <taxon>Spiralia</taxon>
        <taxon>Gnathifera</taxon>
        <taxon>Rotifera</taxon>
        <taxon>Eurotatoria</taxon>
        <taxon>Bdelloidea</taxon>
        <taxon>Philodinida</taxon>
        <taxon>Philodinidae</taxon>
        <taxon>Didymodactylos</taxon>
    </lineage>
</organism>
<dbReference type="EMBL" id="CAJOBC010006332">
    <property type="protein sequence ID" value="CAF3895097.1"/>
    <property type="molecule type" value="Genomic_DNA"/>
</dbReference>